<evidence type="ECO:0000313" key="3">
    <source>
        <dbReference type="Proteomes" id="UP000799779"/>
    </source>
</evidence>
<dbReference type="AlphaFoldDB" id="A0A6A5WKG0"/>
<keyword evidence="3" id="KW-1185">Reference proteome</keyword>
<name>A0A6A5WKG0_9PLEO</name>
<evidence type="ECO:0000313" key="2">
    <source>
        <dbReference type="EMBL" id="KAF2001947.1"/>
    </source>
</evidence>
<protein>
    <submittedName>
        <fullName evidence="2">Uncharacterized protein</fullName>
    </submittedName>
</protein>
<accession>A0A6A5WKG0</accession>
<reference evidence="2" key="1">
    <citation type="journal article" date="2020" name="Stud. Mycol.">
        <title>101 Dothideomycetes genomes: a test case for predicting lifestyles and emergence of pathogens.</title>
        <authorList>
            <person name="Haridas S."/>
            <person name="Albert R."/>
            <person name="Binder M."/>
            <person name="Bloem J."/>
            <person name="Labutti K."/>
            <person name="Salamov A."/>
            <person name="Andreopoulos B."/>
            <person name="Baker S."/>
            <person name="Barry K."/>
            <person name="Bills G."/>
            <person name="Bluhm B."/>
            <person name="Cannon C."/>
            <person name="Castanera R."/>
            <person name="Culley D."/>
            <person name="Daum C."/>
            <person name="Ezra D."/>
            <person name="Gonzalez J."/>
            <person name="Henrissat B."/>
            <person name="Kuo A."/>
            <person name="Liang C."/>
            <person name="Lipzen A."/>
            <person name="Lutzoni F."/>
            <person name="Magnuson J."/>
            <person name="Mondo S."/>
            <person name="Nolan M."/>
            <person name="Ohm R."/>
            <person name="Pangilinan J."/>
            <person name="Park H.-J."/>
            <person name="Ramirez L."/>
            <person name="Alfaro M."/>
            <person name="Sun H."/>
            <person name="Tritt A."/>
            <person name="Yoshinaga Y."/>
            <person name="Zwiers L.-H."/>
            <person name="Turgeon B."/>
            <person name="Goodwin S."/>
            <person name="Spatafora J."/>
            <person name="Crous P."/>
            <person name="Grigoriev I."/>
        </authorList>
    </citation>
    <scope>NUCLEOTIDE SEQUENCE</scope>
    <source>
        <strain evidence="2">CBS 123094</strain>
    </source>
</reference>
<evidence type="ECO:0000256" key="1">
    <source>
        <dbReference type="SAM" id="MobiDB-lite"/>
    </source>
</evidence>
<dbReference type="Proteomes" id="UP000799779">
    <property type="component" value="Unassembled WGS sequence"/>
</dbReference>
<proteinExistence type="predicted"/>
<gene>
    <name evidence="2" type="ORF">P154DRAFT_595550</name>
</gene>
<sequence length="303" mass="35042">MGPKNTHRWFKRVETYHRQREERYKRQYREVQHIHPISSNTSGILMTRSVSKREMEEEQERLAKRRKVIQERKGNKERENKEAVIVNNGDKDGKKSLHNLNDNDVQKFASSTVAALNPDVSILHKMASNAPPPTPKGRKMAITKPISLKRMCQIDYHFDKRKPLEESVAVPNSPTTAVLAVPSPKPTPFIELIDPSTPPGEEYLNRQRLRRQSKNIAFGSWQKPVTREELAAHGARRKREEKREQDAVAAENTAVAKKGKGGMTAEEKRVEEWKKVQLLWEQKTMREAEKHGRKKRFYGGRGK</sequence>
<feature type="region of interest" description="Disordered" evidence="1">
    <location>
        <begin position="232"/>
        <end position="268"/>
    </location>
</feature>
<organism evidence="2 3">
    <name type="scientific">Amniculicola lignicola CBS 123094</name>
    <dbReference type="NCBI Taxonomy" id="1392246"/>
    <lineage>
        <taxon>Eukaryota</taxon>
        <taxon>Fungi</taxon>
        <taxon>Dikarya</taxon>
        <taxon>Ascomycota</taxon>
        <taxon>Pezizomycotina</taxon>
        <taxon>Dothideomycetes</taxon>
        <taxon>Pleosporomycetidae</taxon>
        <taxon>Pleosporales</taxon>
        <taxon>Amniculicolaceae</taxon>
        <taxon>Amniculicola</taxon>
    </lineage>
</organism>
<dbReference type="EMBL" id="ML977580">
    <property type="protein sequence ID" value="KAF2001947.1"/>
    <property type="molecule type" value="Genomic_DNA"/>
</dbReference>